<accession>A0A518HDI5</accession>
<dbReference type="InterPro" id="IPR003010">
    <property type="entry name" value="C-N_Hydrolase"/>
</dbReference>
<dbReference type="Pfam" id="PF00795">
    <property type="entry name" value="CN_hydrolase"/>
    <property type="match status" value="1"/>
</dbReference>
<dbReference type="EMBL" id="CP036426">
    <property type="protein sequence ID" value="QDV38883.1"/>
    <property type="molecule type" value="Genomic_DNA"/>
</dbReference>
<proteinExistence type="predicted"/>
<evidence type="ECO:0000313" key="3">
    <source>
        <dbReference type="Proteomes" id="UP000317835"/>
    </source>
</evidence>
<dbReference type="InterPro" id="IPR036526">
    <property type="entry name" value="C-N_Hydrolase_sf"/>
</dbReference>
<dbReference type="SUPFAM" id="SSF56317">
    <property type="entry name" value="Carbon-nitrogen hydrolase"/>
    <property type="match status" value="1"/>
</dbReference>
<dbReference type="AlphaFoldDB" id="A0A518HDI5"/>
<dbReference type="KEGG" id="tpla:ElP_68420"/>
<dbReference type="Proteomes" id="UP000317835">
    <property type="component" value="Chromosome"/>
</dbReference>
<name>A0A518HDI5_9BACT</name>
<reference evidence="2 3" key="1">
    <citation type="submission" date="2019-02" db="EMBL/GenBank/DDBJ databases">
        <title>Deep-cultivation of Planctomycetes and their phenomic and genomic characterization uncovers novel biology.</title>
        <authorList>
            <person name="Wiegand S."/>
            <person name="Jogler M."/>
            <person name="Boedeker C."/>
            <person name="Pinto D."/>
            <person name="Vollmers J."/>
            <person name="Rivas-Marin E."/>
            <person name="Kohn T."/>
            <person name="Peeters S.H."/>
            <person name="Heuer A."/>
            <person name="Rast P."/>
            <person name="Oberbeckmann S."/>
            <person name="Bunk B."/>
            <person name="Jeske O."/>
            <person name="Meyerdierks A."/>
            <person name="Storesund J.E."/>
            <person name="Kallscheuer N."/>
            <person name="Luecker S."/>
            <person name="Lage O.M."/>
            <person name="Pohl T."/>
            <person name="Merkel B.J."/>
            <person name="Hornburger P."/>
            <person name="Mueller R.-W."/>
            <person name="Bruemmer F."/>
            <person name="Labrenz M."/>
            <person name="Spormann A.M."/>
            <person name="Op den Camp H."/>
            <person name="Overmann J."/>
            <person name="Amann R."/>
            <person name="Jetten M.S.M."/>
            <person name="Mascher T."/>
            <person name="Medema M.H."/>
            <person name="Devos D.P."/>
            <person name="Kaster A.-K."/>
            <person name="Ovreas L."/>
            <person name="Rohde M."/>
            <person name="Galperin M.Y."/>
            <person name="Jogler C."/>
        </authorList>
    </citation>
    <scope>NUCLEOTIDE SEQUENCE [LARGE SCALE GENOMIC DNA]</scope>
    <source>
        <strain evidence="2 3">ElP</strain>
    </source>
</reference>
<evidence type="ECO:0000259" key="1">
    <source>
        <dbReference type="PROSITE" id="PS50263"/>
    </source>
</evidence>
<evidence type="ECO:0000313" key="2">
    <source>
        <dbReference type="EMBL" id="QDV38883.1"/>
    </source>
</evidence>
<sequence>MLAAWRGGTERSYGAVTRDRYWGYQWEVMNACRAMENQVWMLSCNATGTQGDAEFFGHSGAWAPSGVPLVVAEGPSLLVLRGLDLPGEVAREKANFNHTSEFFGVYRLIPEAGTFSRHPEGP</sequence>
<protein>
    <recommendedName>
        <fullName evidence="1">CN hydrolase domain-containing protein</fullName>
    </recommendedName>
</protein>
<feature type="domain" description="CN hydrolase" evidence="1">
    <location>
        <begin position="1"/>
        <end position="91"/>
    </location>
</feature>
<organism evidence="2 3">
    <name type="scientific">Tautonia plasticadhaerens</name>
    <dbReference type="NCBI Taxonomy" id="2527974"/>
    <lineage>
        <taxon>Bacteria</taxon>
        <taxon>Pseudomonadati</taxon>
        <taxon>Planctomycetota</taxon>
        <taxon>Planctomycetia</taxon>
        <taxon>Isosphaerales</taxon>
        <taxon>Isosphaeraceae</taxon>
        <taxon>Tautonia</taxon>
    </lineage>
</organism>
<keyword evidence="3" id="KW-1185">Reference proteome</keyword>
<dbReference type="Gene3D" id="3.60.110.10">
    <property type="entry name" value="Carbon-nitrogen hydrolase"/>
    <property type="match status" value="1"/>
</dbReference>
<dbReference type="PROSITE" id="PS50263">
    <property type="entry name" value="CN_HYDROLASE"/>
    <property type="match status" value="1"/>
</dbReference>
<gene>
    <name evidence="2" type="ORF">ElP_68420</name>
</gene>